<reference evidence="1 2" key="1">
    <citation type="journal article" date="2022" name="Gigascience">
        <title>A chromosome-level genome assembly and annotation of the desert horned lizard, Phrynosoma platyrhinos, provides insight into chromosomal rearrangements among reptiles.</title>
        <authorList>
            <person name="Koochekian N."/>
            <person name="Ascanio A."/>
            <person name="Farleigh K."/>
            <person name="Card D.C."/>
            <person name="Schield D.R."/>
            <person name="Castoe T.A."/>
            <person name="Jezkova T."/>
        </authorList>
    </citation>
    <scope>NUCLEOTIDE SEQUENCE [LARGE SCALE GENOMIC DNA]</scope>
    <source>
        <strain evidence="1">NK-2021</strain>
    </source>
</reference>
<organism evidence="1 2">
    <name type="scientific">Phrynosoma platyrhinos</name>
    <name type="common">Desert horned lizard</name>
    <dbReference type="NCBI Taxonomy" id="52577"/>
    <lineage>
        <taxon>Eukaryota</taxon>
        <taxon>Metazoa</taxon>
        <taxon>Chordata</taxon>
        <taxon>Craniata</taxon>
        <taxon>Vertebrata</taxon>
        <taxon>Euteleostomi</taxon>
        <taxon>Lepidosauria</taxon>
        <taxon>Squamata</taxon>
        <taxon>Bifurcata</taxon>
        <taxon>Unidentata</taxon>
        <taxon>Episquamata</taxon>
        <taxon>Toxicofera</taxon>
        <taxon>Iguania</taxon>
        <taxon>Phrynosomatidae</taxon>
        <taxon>Phrynosomatinae</taxon>
        <taxon>Phrynosoma</taxon>
    </lineage>
</organism>
<dbReference type="Proteomes" id="UP000826234">
    <property type="component" value="Unassembled WGS sequence"/>
</dbReference>
<accession>A0ABQ7TB50</accession>
<sequence length="120" mass="13503">MYFQKDPKAEVRILISFVTDNDMDLGALQNNFNSTLENVYDDNLESSRTNTPSNGNPVCNGEQADLLRGGDAVKRSQPLFIQANRYVEEEQSIVGNSSHHLQGLSVQKLYLLEMGTYNFI</sequence>
<evidence type="ECO:0000313" key="2">
    <source>
        <dbReference type="Proteomes" id="UP000826234"/>
    </source>
</evidence>
<gene>
    <name evidence="1" type="ORF">JD844_002159</name>
</gene>
<name>A0ABQ7TB50_PHRPL</name>
<dbReference type="EMBL" id="JAIPUX010000521">
    <property type="protein sequence ID" value="KAH0626883.1"/>
    <property type="molecule type" value="Genomic_DNA"/>
</dbReference>
<keyword evidence="2" id="KW-1185">Reference proteome</keyword>
<evidence type="ECO:0000313" key="1">
    <source>
        <dbReference type="EMBL" id="KAH0626883.1"/>
    </source>
</evidence>
<protein>
    <submittedName>
        <fullName evidence="1">Uncharacterized protein</fullName>
    </submittedName>
</protein>
<proteinExistence type="predicted"/>
<comment type="caution">
    <text evidence="1">The sequence shown here is derived from an EMBL/GenBank/DDBJ whole genome shotgun (WGS) entry which is preliminary data.</text>
</comment>